<evidence type="ECO:0000256" key="7">
    <source>
        <dbReference type="ARBA" id="ARBA00023065"/>
    </source>
</evidence>
<dbReference type="NCBIfam" id="NF007039">
    <property type="entry name" value="PRK09496.3-2"/>
    <property type="match status" value="1"/>
</dbReference>
<keyword evidence="4" id="KW-0633">Potassium transport</keyword>
<dbReference type="AlphaFoldDB" id="D4G8K9"/>
<keyword evidence="5" id="KW-0630">Potassium</keyword>
<evidence type="ECO:0000313" key="11">
    <source>
        <dbReference type="EMBL" id="ADD79797.1"/>
    </source>
</evidence>
<gene>
    <name evidence="11" type="ordered locus">RIEPE_0425</name>
</gene>
<keyword evidence="12" id="KW-1185">Reference proteome</keyword>
<dbReference type="SUPFAM" id="SSF51735">
    <property type="entry name" value="NAD(P)-binding Rossmann-fold domains"/>
    <property type="match status" value="2"/>
</dbReference>
<dbReference type="STRING" id="515618.RIEPE_0425"/>
<evidence type="ECO:0000256" key="6">
    <source>
        <dbReference type="ARBA" id="ARBA00023027"/>
    </source>
</evidence>
<protein>
    <recommendedName>
        <fullName evidence="2">Trk system potassium uptake protein TrkA</fullName>
    </recommendedName>
</protein>
<evidence type="ECO:0000259" key="10">
    <source>
        <dbReference type="PROSITE" id="PS51202"/>
    </source>
</evidence>
<dbReference type="EMBL" id="CP001085">
    <property type="protein sequence ID" value="ADD79797.1"/>
    <property type="molecule type" value="Genomic_DNA"/>
</dbReference>
<dbReference type="Gene3D" id="3.30.70.1450">
    <property type="entry name" value="Regulator of K+ conductance, C-terminal domain"/>
    <property type="match status" value="2"/>
</dbReference>
<dbReference type="InterPro" id="IPR006036">
    <property type="entry name" value="K_uptake_TrkA"/>
</dbReference>
<dbReference type="InterPro" id="IPR036291">
    <property type="entry name" value="NAD(P)-bd_dom_sf"/>
</dbReference>
<feature type="domain" description="RCK C-terminal" evidence="10">
    <location>
        <begin position="366"/>
        <end position="451"/>
    </location>
</feature>
<dbReference type="PANTHER" id="PTHR43833">
    <property type="entry name" value="POTASSIUM CHANNEL PROTEIN 2-RELATED-RELATED"/>
    <property type="match status" value="1"/>
</dbReference>
<dbReference type="NCBIfam" id="NF007031">
    <property type="entry name" value="PRK09496.1-2"/>
    <property type="match status" value="1"/>
</dbReference>
<keyword evidence="6" id="KW-0520">NAD</keyword>
<dbReference type="GO" id="GO:0015079">
    <property type="term" value="F:potassium ion transmembrane transporter activity"/>
    <property type="evidence" value="ECO:0007669"/>
    <property type="project" value="InterPro"/>
</dbReference>
<dbReference type="InterPro" id="IPR006037">
    <property type="entry name" value="RCK_C"/>
</dbReference>
<keyword evidence="7" id="KW-0406">Ion transport</keyword>
<dbReference type="Proteomes" id="UP000001700">
    <property type="component" value="Chromosome"/>
</dbReference>
<dbReference type="RefSeq" id="WP_013087779.1">
    <property type="nucleotide sequence ID" value="NC_014109.1"/>
</dbReference>
<evidence type="ECO:0000256" key="4">
    <source>
        <dbReference type="ARBA" id="ARBA00022538"/>
    </source>
</evidence>
<keyword evidence="8" id="KW-0472">Membrane</keyword>
<sequence length="456" mass="52265">MKIIILGSGKIGRTIAESLIDENNDITVIDINKEKLNQLQDKLDLRVISGFASHPKVLREARAEETDILIAVTGSDEVNMIACQVAHSFFKIPKKIARIRSIGYTEEINLFSKTCIPIDYFISPEKTIVDGIRKLIQYPGVSQIMSFSRRIVSIVTVDMKNDNLLIHLSVSKVQKRFAHLKCKLISIFREKVPIFPKDSTIIQEYDEIFFIIKTENIRLLMYELKILEKPYRKIMIVGGGRIGFELARILEKIYQVKIIEKDSEKASKLSEILNHATVLHGHVSDKELLFKENISEVDAFITLTENDESNIMYALLAKKMGVKRTIVLIHHGSYINLIKSGMIDNMIFPKQAILSSLLGYVRRMRSNISYIREGVLETIEIKLNRKNRYSGVIGKKVSEINLDEGIVIGAIIRNSEVIFSISEQKIKLYDILLIFITKKNHISEIYRTFKMDKDNF</sequence>
<feature type="domain" description="RCK N-terminal" evidence="9">
    <location>
        <begin position="231"/>
        <end position="347"/>
    </location>
</feature>
<dbReference type="GO" id="GO:0005886">
    <property type="term" value="C:plasma membrane"/>
    <property type="evidence" value="ECO:0007669"/>
    <property type="project" value="UniProtKB-SubCell"/>
</dbReference>
<dbReference type="PANTHER" id="PTHR43833:SF5">
    <property type="entry name" value="TRK SYSTEM POTASSIUM UPTAKE PROTEIN TRKA"/>
    <property type="match status" value="1"/>
</dbReference>
<evidence type="ECO:0000259" key="9">
    <source>
        <dbReference type="PROSITE" id="PS51201"/>
    </source>
</evidence>
<accession>D4G8K9</accession>
<dbReference type="PRINTS" id="PR00335">
    <property type="entry name" value="KUPTAKETRKA"/>
</dbReference>
<evidence type="ECO:0000313" key="12">
    <source>
        <dbReference type="Proteomes" id="UP000001700"/>
    </source>
</evidence>
<dbReference type="NCBIfam" id="NF007032">
    <property type="entry name" value="PRK09496.1-4"/>
    <property type="match status" value="1"/>
</dbReference>
<evidence type="ECO:0000256" key="8">
    <source>
        <dbReference type="ARBA" id="ARBA00023136"/>
    </source>
</evidence>
<dbReference type="Pfam" id="PF02254">
    <property type="entry name" value="TrkA_N"/>
    <property type="match status" value="2"/>
</dbReference>
<reference evidence="11" key="1">
    <citation type="submission" date="2008-05" db="EMBL/GenBank/DDBJ databases">
        <title>Genome sequence of Riesia pediculicola USDA.</title>
        <authorList>
            <person name="Kirkness E.F."/>
        </authorList>
    </citation>
    <scope>NUCLEOTIDE SEQUENCE [LARGE SCALE GENOMIC DNA]</scope>
    <source>
        <strain evidence="11">USDA</strain>
    </source>
</reference>
<feature type="domain" description="RCK N-terminal" evidence="9">
    <location>
        <begin position="1"/>
        <end position="118"/>
    </location>
</feature>
<evidence type="ECO:0000256" key="3">
    <source>
        <dbReference type="ARBA" id="ARBA00022448"/>
    </source>
</evidence>
<keyword evidence="3" id="KW-0813">Transport</keyword>
<dbReference type="InterPro" id="IPR050721">
    <property type="entry name" value="Trk_Ktr_HKT_K-transport"/>
</dbReference>
<comment type="subcellular location">
    <subcellularLocation>
        <location evidence="1">Cell inner membrane</location>
        <topology evidence="1">Peripheral membrane protein</topology>
        <orientation evidence="1">Cytoplasmic side</orientation>
    </subcellularLocation>
</comment>
<dbReference type="eggNOG" id="COG0569">
    <property type="taxonomic scope" value="Bacteria"/>
</dbReference>
<dbReference type="NCBIfam" id="NF007030">
    <property type="entry name" value="PRK09496.1-1"/>
    <property type="match status" value="1"/>
</dbReference>
<dbReference type="PROSITE" id="PS51202">
    <property type="entry name" value="RCK_C"/>
    <property type="match status" value="1"/>
</dbReference>
<dbReference type="InterPro" id="IPR036721">
    <property type="entry name" value="RCK_C_sf"/>
</dbReference>
<evidence type="ECO:0000256" key="2">
    <source>
        <dbReference type="ARBA" id="ARBA00017378"/>
    </source>
</evidence>
<organism evidence="11 12">
    <name type="scientific">Riesia pediculicola (strain USDA)</name>
    <dbReference type="NCBI Taxonomy" id="515618"/>
    <lineage>
        <taxon>Bacteria</taxon>
        <taxon>Pseudomonadati</taxon>
        <taxon>Pseudomonadota</taxon>
        <taxon>Gammaproteobacteria</taxon>
        <taxon>Enterobacterales</taxon>
        <taxon>Enterobacteriaceae</taxon>
        <taxon>Candidatus Riesia</taxon>
    </lineage>
</organism>
<dbReference type="SUPFAM" id="SSF116726">
    <property type="entry name" value="TrkA C-terminal domain-like"/>
    <property type="match status" value="1"/>
</dbReference>
<evidence type="ECO:0000256" key="5">
    <source>
        <dbReference type="ARBA" id="ARBA00022958"/>
    </source>
</evidence>
<proteinExistence type="predicted"/>
<dbReference type="HOGENOM" id="CLU_046525_0_2_6"/>
<dbReference type="Gene3D" id="3.40.50.720">
    <property type="entry name" value="NAD(P)-binding Rossmann-like Domain"/>
    <property type="match status" value="2"/>
</dbReference>
<name>D4G8K9_RIEPU</name>
<dbReference type="Pfam" id="PF02080">
    <property type="entry name" value="TrkA_C"/>
    <property type="match status" value="1"/>
</dbReference>
<dbReference type="KEGG" id="rip:RIEPE_0425"/>
<dbReference type="PROSITE" id="PS51201">
    <property type="entry name" value="RCK_N"/>
    <property type="match status" value="2"/>
</dbReference>
<evidence type="ECO:0000256" key="1">
    <source>
        <dbReference type="ARBA" id="ARBA00004515"/>
    </source>
</evidence>
<dbReference type="InterPro" id="IPR003148">
    <property type="entry name" value="RCK_N"/>
</dbReference>